<dbReference type="EMBL" id="SRPE01000010">
    <property type="protein sequence ID" value="TGN24246.1"/>
    <property type="molecule type" value="Genomic_DNA"/>
</dbReference>
<evidence type="ECO:0000259" key="1">
    <source>
        <dbReference type="PROSITE" id="PS50042"/>
    </source>
</evidence>
<organism evidence="2 3">
    <name type="scientific">Empedobacter tilapiae</name>
    <dbReference type="NCBI Taxonomy" id="2491114"/>
    <lineage>
        <taxon>Bacteria</taxon>
        <taxon>Pseudomonadati</taxon>
        <taxon>Bacteroidota</taxon>
        <taxon>Flavobacteriia</taxon>
        <taxon>Flavobacteriales</taxon>
        <taxon>Weeksellaceae</taxon>
        <taxon>Empedobacter</taxon>
    </lineage>
</organism>
<gene>
    <name evidence="2" type="ORF">E4J94_13430</name>
</gene>
<dbReference type="Pfam" id="PF00027">
    <property type="entry name" value="cNMP_binding"/>
    <property type="match status" value="1"/>
</dbReference>
<dbReference type="Proteomes" id="UP000297998">
    <property type="component" value="Unassembled WGS sequence"/>
</dbReference>
<dbReference type="InterPro" id="IPR018490">
    <property type="entry name" value="cNMP-bd_dom_sf"/>
</dbReference>
<dbReference type="PROSITE" id="PS50042">
    <property type="entry name" value="CNMP_BINDING_3"/>
    <property type="match status" value="1"/>
</dbReference>
<dbReference type="Gene3D" id="2.60.120.10">
    <property type="entry name" value="Jelly Rolls"/>
    <property type="match status" value="1"/>
</dbReference>
<evidence type="ECO:0000313" key="3">
    <source>
        <dbReference type="Proteomes" id="UP000297998"/>
    </source>
</evidence>
<name>A0A4Z1B1P4_9FLAO</name>
<proteinExistence type="predicted"/>
<protein>
    <submittedName>
        <fullName evidence="2">Crp/Fnr family transcriptional regulator</fullName>
    </submittedName>
</protein>
<dbReference type="OrthoDB" id="1092431at2"/>
<comment type="caution">
    <text evidence="2">The sequence shown here is derived from an EMBL/GenBank/DDBJ whole genome shotgun (WGS) entry which is preliminary data.</text>
</comment>
<sequence length="196" mass="23194">MEELLISYIKSKISITDEDIVNILSYFRPLKLKKNELLLTHGQSSQRTYFVTKGCLRIFFINEDGQDSTRYFAFENQFATALVSFITSEPSEEYLQAVEDSEVYYITHKDFYHLLEIVPQWEKFYRIYLEIAYVTNTKRLMSFLIQDALEKYRQLLDENPTIVQRLSNKMVASYLNISQATLSRLKPKLFSDNNPY</sequence>
<evidence type="ECO:0000313" key="2">
    <source>
        <dbReference type="EMBL" id="TGN24246.1"/>
    </source>
</evidence>
<dbReference type="SUPFAM" id="SSF51206">
    <property type="entry name" value="cAMP-binding domain-like"/>
    <property type="match status" value="1"/>
</dbReference>
<keyword evidence="3" id="KW-1185">Reference proteome</keyword>
<dbReference type="AlphaFoldDB" id="A0A4Z1B1P4"/>
<accession>A0A4Z1B1P4</accession>
<reference evidence="2 3" key="1">
    <citation type="submission" date="2019-03" db="EMBL/GenBank/DDBJ databases">
        <title>Empedobacter tilapiae sp. nov., isolated from an intestine of Nile tilapia Oreochromis niloticus.</title>
        <authorList>
            <person name="Kim Y.-O."/>
            <person name="Yoon J.-H."/>
        </authorList>
    </citation>
    <scope>NUCLEOTIDE SEQUENCE [LARGE SCALE GENOMIC DNA]</scope>
    <source>
        <strain evidence="2 3">MRS2</strain>
    </source>
</reference>
<dbReference type="InterPro" id="IPR014710">
    <property type="entry name" value="RmlC-like_jellyroll"/>
</dbReference>
<dbReference type="InterPro" id="IPR000595">
    <property type="entry name" value="cNMP-bd_dom"/>
</dbReference>
<dbReference type="RefSeq" id="WP_135836316.1">
    <property type="nucleotide sequence ID" value="NZ_SRPE01000010.1"/>
</dbReference>
<dbReference type="CDD" id="cd00038">
    <property type="entry name" value="CAP_ED"/>
    <property type="match status" value="1"/>
</dbReference>
<feature type="domain" description="Cyclic nucleotide-binding" evidence="1">
    <location>
        <begin position="14"/>
        <end position="115"/>
    </location>
</feature>